<feature type="chain" id="PRO_5042999424" evidence="4">
    <location>
        <begin position="29"/>
        <end position="633"/>
    </location>
</feature>
<dbReference type="PROSITE" id="PS51767">
    <property type="entry name" value="PEPTIDASE_A1"/>
    <property type="match status" value="1"/>
</dbReference>
<feature type="signal peptide" evidence="4">
    <location>
        <begin position="1"/>
        <end position="28"/>
    </location>
</feature>
<dbReference type="Proteomes" id="UP001301769">
    <property type="component" value="Unassembled WGS sequence"/>
</dbReference>
<sequence>MSLVLSLRSAALSFLCCCLLSPFAGCLASAASHIQVPLSASGHVFLVNVTVGTPPQPLSLLLSPSSPHTWLPQSDAMPCTNNFDTLAGSVQASDDSAGSACGWGVFNPSTSSTNRMAEGVFVDFSIAYSDTMTVGGLNMTDTLTLGDAKLDALPMGIVTSVSNNQYIGMMGLNNDASTLYPRPSSRYRPNLIDQLVSSGKITTQAYSVWLDDPEGRSGALLLGAIDKSRYQGDLARLKTIQPYDIFPSAFAVSLNGVEVSGGKENFKYGGAPVAVTVNPAETFSFLPDALADSIITAAGATWDPTLKLATIPCDAASKTSTLKQISLKLQLQGPGGPALDVRMSDLVVSQRVTKWQIAMALLELDKNVCLFGIQKKTFLGSSNSNPQFNLGSSLLRRTYMVFDNVNKDIALAPVSPSARSAEANIIPFAKAGARIPSSKLYCIPDENESSSCLEESESDSDSDPASSGEGVSSTTSESSPSDKKAIIIGVVVPLVLLAILAPLGYLFFVRRRKRNRQRQAEALREAHMLHDDDEPDNFAEDEFGVKVTVSVSSKVSMMKQTPSPSPIRPDFGLGLPGGFNSSSSITPITEEKSDGHSGHQGKEKKGQYWGDAVLRAGGGGTSDGNLSARSVSR</sequence>
<dbReference type="InterPro" id="IPR033121">
    <property type="entry name" value="PEPTIDASE_A1"/>
</dbReference>
<dbReference type="PANTHER" id="PTHR47966:SF73">
    <property type="entry name" value="PEPTIDASE A1 DOMAIN-CONTAINING PROTEIN"/>
    <property type="match status" value="1"/>
</dbReference>
<feature type="compositionally biased region" description="Low complexity" evidence="2">
    <location>
        <begin position="463"/>
        <end position="479"/>
    </location>
</feature>
<feature type="region of interest" description="Disordered" evidence="2">
    <location>
        <begin position="451"/>
        <end position="480"/>
    </location>
</feature>
<comment type="caution">
    <text evidence="6">The sequence shown here is derived from an EMBL/GenBank/DDBJ whole genome shotgun (WGS) entry which is preliminary data.</text>
</comment>
<keyword evidence="6" id="KW-0645">Protease</keyword>
<evidence type="ECO:0000256" key="1">
    <source>
        <dbReference type="ARBA" id="ARBA00007447"/>
    </source>
</evidence>
<organism evidence="6 7">
    <name type="scientific">Rhypophila decipiens</name>
    <dbReference type="NCBI Taxonomy" id="261697"/>
    <lineage>
        <taxon>Eukaryota</taxon>
        <taxon>Fungi</taxon>
        <taxon>Dikarya</taxon>
        <taxon>Ascomycota</taxon>
        <taxon>Pezizomycotina</taxon>
        <taxon>Sordariomycetes</taxon>
        <taxon>Sordariomycetidae</taxon>
        <taxon>Sordariales</taxon>
        <taxon>Naviculisporaceae</taxon>
        <taxon>Rhypophila</taxon>
    </lineage>
</organism>
<keyword evidence="3" id="KW-0472">Membrane</keyword>
<dbReference type="GO" id="GO:0006508">
    <property type="term" value="P:proteolysis"/>
    <property type="evidence" value="ECO:0007669"/>
    <property type="project" value="UniProtKB-KW"/>
</dbReference>
<protein>
    <submittedName>
        <fullName evidence="6">Aspartic protease</fullName>
    </submittedName>
</protein>
<evidence type="ECO:0000256" key="4">
    <source>
        <dbReference type="SAM" id="SignalP"/>
    </source>
</evidence>
<dbReference type="PRINTS" id="PR00792">
    <property type="entry name" value="PEPSIN"/>
</dbReference>
<gene>
    <name evidence="6" type="ORF">QBC37DRAFT_315501</name>
</gene>
<dbReference type="Pfam" id="PF00026">
    <property type="entry name" value="Asp"/>
    <property type="match status" value="1"/>
</dbReference>
<keyword evidence="3" id="KW-0812">Transmembrane</keyword>
<comment type="similarity">
    <text evidence="1">Belongs to the peptidase A1 family.</text>
</comment>
<keyword evidence="7" id="KW-1185">Reference proteome</keyword>
<proteinExistence type="inferred from homology"/>
<evidence type="ECO:0000313" key="7">
    <source>
        <dbReference type="Proteomes" id="UP001301769"/>
    </source>
</evidence>
<evidence type="ECO:0000256" key="3">
    <source>
        <dbReference type="SAM" id="Phobius"/>
    </source>
</evidence>
<feature type="domain" description="Peptidase A1" evidence="5">
    <location>
        <begin position="45"/>
        <end position="412"/>
    </location>
</feature>
<feature type="compositionally biased region" description="Basic and acidic residues" evidence="2">
    <location>
        <begin position="589"/>
        <end position="606"/>
    </location>
</feature>
<evidence type="ECO:0000313" key="6">
    <source>
        <dbReference type="EMBL" id="KAK4213922.1"/>
    </source>
</evidence>
<dbReference type="InterPro" id="IPR001461">
    <property type="entry name" value="Aspartic_peptidase_A1"/>
</dbReference>
<evidence type="ECO:0000259" key="5">
    <source>
        <dbReference type="PROSITE" id="PS51767"/>
    </source>
</evidence>
<dbReference type="PANTHER" id="PTHR47966">
    <property type="entry name" value="BETA-SITE APP-CLEAVING ENZYME, ISOFORM A-RELATED"/>
    <property type="match status" value="1"/>
</dbReference>
<dbReference type="EMBL" id="MU858102">
    <property type="protein sequence ID" value="KAK4213922.1"/>
    <property type="molecule type" value="Genomic_DNA"/>
</dbReference>
<name>A0AAN7B8G1_9PEZI</name>
<reference evidence="6" key="1">
    <citation type="journal article" date="2023" name="Mol. Phylogenet. Evol.">
        <title>Genome-scale phylogeny and comparative genomics of the fungal order Sordariales.</title>
        <authorList>
            <person name="Hensen N."/>
            <person name="Bonometti L."/>
            <person name="Westerberg I."/>
            <person name="Brannstrom I.O."/>
            <person name="Guillou S."/>
            <person name="Cros-Aarteil S."/>
            <person name="Calhoun S."/>
            <person name="Haridas S."/>
            <person name="Kuo A."/>
            <person name="Mondo S."/>
            <person name="Pangilinan J."/>
            <person name="Riley R."/>
            <person name="LaButti K."/>
            <person name="Andreopoulos B."/>
            <person name="Lipzen A."/>
            <person name="Chen C."/>
            <person name="Yan M."/>
            <person name="Daum C."/>
            <person name="Ng V."/>
            <person name="Clum A."/>
            <person name="Steindorff A."/>
            <person name="Ohm R.A."/>
            <person name="Martin F."/>
            <person name="Silar P."/>
            <person name="Natvig D.O."/>
            <person name="Lalanne C."/>
            <person name="Gautier V."/>
            <person name="Ament-Velasquez S.L."/>
            <person name="Kruys A."/>
            <person name="Hutchinson M.I."/>
            <person name="Powell A.J."/>
            <person name="Barry K."/>
            <person name="Miller A.N."/>
            <person name="Grigoriev I.V."/>
            <person name="Debuchy R."/>
            <person name="Gladieux P."/>
            <person name="Hiltunen Thoren M."/>
            <person name="Johannesson H."/>
        </authorList>
    </citation>
    <scope>NUCLEOTIDE SEQUENCE</scope>
    <source>
        <strain evidence="6">PSN293</strain>
    </source>
</reference>
<keyword evidence="6" id="KW-0378">Hydrolase</keyword>
<evidence type="ECO:0000256" key="2">
    <source>
        <dbReference type="SAM" id="MobiDB-lite"/>
    </source>
</evidence>
<feature type="region of interest" description="Disordered" evidence="2">
    <location>
        <begin position="582"/>
        <end position="633"/>
    </location>
</feature>
<dbReference type="SUPFAM" id="SSF50630">
    <property type="entry name" value="Acid proteases"/>
    <property type="match status" value="1"/>
</dbReference>
<dbReference type="Gene3D" id="2.40.70.10">
    <property type="entry name" value="Acid Proteases"/>
    <property type="match status" value="2"/>
</dbReference>
<dbReference type="InterPro" id="IPR021109">
    <property type="entry name" value="Peptidase_aspartic_dom_sf"/>
</dbReference>
<keyword evidence="4" id="KW-0732">Signal</keyword>
<dbReference type="GO" id="GO:0004190">
    <property type="term" value="F:aspartic-type endopeptidase activity"/>
    <property type="evidence" value="ECO:0007669"/>
    <property type="project" value="InterPro"/>
</dbReference>
<feature type="compositionally biased region" description="Polar residues" evidence="2">
    <location>
        <begin position="623"/>
        <end position="633"/>
    </location>
</feature>
<dbReference type="AlphaFoldDB" id="A0AAN7B8G1"/>
<reference evidence="6" key="2">
    <citation type="submission" date="2023-05" db="EMBL/GenBank/DDBJ databases">
        <authorList>
            <consortium name="Lawrence Berkeley National Laboratory"/>
            <person name="Steindorff A."/>
            <person name="Hensen N."/>
            <person name="Bonometti L."/>
            <person name="Westerberg I."/>
            <person name="Brannstrom I.O."/>
            <person name="Guillou S."/>
            <person name="Cros-Aarteil S."/>
            <person name="Calhoun S."/>
            <person name="Haridas S."/>
            <person name="Kuo A."/>
            <person name="Mondo S."/>
            <person name="Pangilinan J."/>
            <person name="Riley R."/>
            <person name="Labutti K."/>
            <person name="Andreopoulos B."/>
            <person name="Lipzen A."/>
            <person name="Chen C."/>
            <person name="Yanf M."/>
            <person name="Daum C."/>
            <person name="Ng V."/>
            <person name="Clum A."/>
            <person name="Ohm R."/>
            <person name="Martin F."/>
            <person name="Silar P."/>
            <person name="Natvig D."/>
            <person name="Lalanne C."/>
            <person name="Gautier V."/>
            <person name="Ament-Velasquez S.L."/>
            <person name="Kruys A."/>
            <person name="Hutchinson M.I."/>
            <person name="Powell A.J."/>
            <person name="Barry K."/>
            <person name="Miller A.N."/>
            <person name="Grigoriev I.V."/>
            <person name="Debuchy R."/>
            <person name="Gladieux P."/>
            <person name="Thoren M.H."/>
            <person name="Johannesson H."/>
        </authorList>
    </citation>
    <scope>NUCLEOTIDE SEQUENCE</scope>
    <source>
        <strain evidence="6">PSN293</strain>
    </source>
</reference>
<feature type="transmembrane region" description="Helical" evidence="3">
    <location>
        <begin position="485"/>
        <end position="508"/>
    </location>
</feature>
<keyword evidence="3" id="KW-1133">Transmembrane helix</keyword>
<accession>A0AAN7B8G1</accession>